<keyword evidence="2" id="KW-0436">Ligase</keyword>
<keyword evidence="3" id="KW-0276">Fatty acid metabolism</keyword>
<proteinExistence type="inferred from homology"/>
<reference evidence="6 7" key="1">
    <citation type="journal article" date="2019" name="Int. J. Syst. Evol. Microbiol.">
        <title>The Global Catalogue of Microorganisms (GCM) 10K type strain sequencing project: providing services to taxonomists for standard genome sequencing and annotation.</title>
        <authorList>
            <consortium name="The Broad Institute Genomics Platform"/>
            <consortium name="The Broad Institute Genome Sequencing Center for Infectious Disease"/>
            <person name="Wu L."/>
            <person name="Ma J."/>
        </authorList>
    </citation>
    <scope>NUCLEOTIDE SEQUENCE [LARGE SCALE GENOMIC DNA]</scope>
    <source>
        <strain evidence="6 7">JCM 16013</strain>
    </source>
</reference>
<comment type="similarity">
    <text evidence="1">Belongs to the ATP-dependent AMP-binding enzyme family.</text>
</comment>
<keyword evidence="7" id="KW-1185">Reference proteome</keyword>
<evidence type="ECO:0000313" key="7">
    <source>
        <dbReference type="Proteomes" id="UP001499854"/>
    </source>
</evidence>
<evidence type="ECO:0000259" key="5">
    <source>
        <dbReference type="Pfam" id="PF00501"/>
    </source>
</evidence>
<evidence type="ECO:0000313" key="6">
    <source>
        <dbReference type="EMBL" id="GAA1951573.1"/>
    </source>
</evidence>
<dbReference type="Proteomes" id="UP001499854">
    <property type="component" value="Unassembled WGS sequence"/>
</dbReference>
<dbReference type="RefSeq" id="WP_344655066.1">
    <property type="nucleotide sequence ID" value="NZ_BAAAQM010000001.1"/>
</dbReference>
<dbReference type="InterPro" id="IPR042099">
    <property type="entry name" value="ANL_N_sf"/>
</dbReference>
<organism evidence="6 7">
    <name type="scientific">Catenulispora subtropica</name>
    <dbReference type="NCBI Taxonomy" id="450798"/>
    <lineage>
        <taxon>Bacteria</taxon>
        <taxon>Bacillati</taxon>
        <taxon>Actinomycetota</taxon>
        <taxon>Actinomycetes</taxon>
        <taxon>Catenulisporales</taxon>
        <taxon>Catenulisporaceae</taxon>
        <taxon>Catenulispora</taxon>
    </lineage>
</organism>
<dbReference type="Pfam" id="PF00501">
    <property type="entry name" value="AMP-binding"/>
    <property type="match status" value="1"/>
</dbReference>
<dbReference type="EMBL" id="BAAAQM010000001">
    <property type="protein sequence ID" value="GAA1951573.1"/>
    <property type="molecule type" value="Genomic_DNA"/>
</dbReference>
<accession>A0ABN2QG18</accession>
<sequence>MPATQSPETRDPVEFHWLGDIVRVNLDENARGTVLAYGGDEWSWTEFDSRMRKCVTGIRSDRLQRGQRVAVLARNHPVHIETLFAASNMGLVCTWIDWRLDRAHVIRALNESEARILFVGDEFVGEVEDYGLELATVISTITVGGHEDEYEEWLETHETHESLMSSAREVAASTGRLDDPVLRLYSSLGKKGPTRGEYTHRALLASASQTLRRKSLSRGDIEAIDGPMTLHESAVRVLANMSAGAGTVLVREG</sequence>
<dbReference type="PANTHER" id="PTHR43859">
    <property type="entry name" value="ACYL-ACTIVATING ENZYME"/>
    <property type="match status" value="1"/>
</dbReference>
<dbReference type="SUPFAM" id="SSF56801">
    <property type="entry name" value="Acetyl-CoA synthetase-like"/>
    <property type="match status" value="1"/>
</dbReference>
<evidence type="ECO:0000256" key="4">
    <source>
        <dbReference type="ARBA" id="ARBA00023098"/>
    </source>
</evidence>
<name>A0ABN2QG18_9ACTN</name>
<gene>
    <name evidence="6" type="ORF">GCM10009838_03350</name>
</gene>
<comment type="caution">
    <text evidence="6">The sequence shown here is derived from an EMBL/GenBank/DDBJ whole genome shotgun (WGS) entry which is preliminary data.</text>
</comment>
<evidence type="ECO:0000256" key="2">
    <source>
        <dbReference type="ARBA" id="ARBA00022598"/>
    </source>
</evidence>
<protein>
    <recommendedName>
        <fullName evidence="5">AMP-dependent synthetase/ligase domain-containing protein</fullName>
    </recommendedName>
</protein>
<evidence type="ECO:0000256" key="3">
    <source>
        <dbReference type="ARBA" id="ARBA00022832"/>
    </source>
</evidence>
<dbReference type="InterPro" id="IPR000873">
    <property type="entry name" value="AMP-dep_synth/lig_dom"/>
</dbReference>
<feature type="domain" description="AMP-dependent synthetase/ligase" evidence="5">
    <location>
        <begin position="31"/>
        <end position="228"/>
    </location>
</feature>
<keyword evidence="4" id="KW-0443">Lipid metabolism</keyword>
<evidence type="ECO:0000256" key="1">
    <source>
        <dbReference type="ARBA" id="ARBA00006432"/>
    </source>
</evidence>
<dbReference type="Gene3D" id="3.40.50.12780">
    <property type="entry name" value="N-terminal domain of ligase-like"/>
    <property type="match status" value="1"/>
</dbReference>
<dbReference type="PANTHER" id="PTHR43859:SF4">
    <property type="entry name" value="BUTANOATE--COA LIGASE AAE1-RELATED"/>
    <property type="match status" value="1"/>
</dbReference>